<accession>A0A915YVV6</accession>
<protein>
    <recommendedName>
        <fullName evidence="2">Protein kinase domain-containing protein</fullName>
    </recommendedName>
</protein>
<dbReference type="PROSITE" id="PS50011">
    <property type="entry name" value="PROTEIN_KINASE_DOM"/>
    <property type="match status" value="1"/>
</dbReference>
<evidence type="ECO:0000313" key="4">
    <source>
        <dbReference type="Proteomes" id="UP000684084"/>
    </source>
</evidence>
<proteinExistence type="predicted"/>
<dbReference type="AlphaFoldDB" id="A0A915YVV6"/>
<sequence>MDKASKTEKKCAEYTQIQAHDTGLAIQWADWKEFTNIKKIGEGGFGTVYSSRWSRSIEIVALKTIGKPNELMNNFLKEAKALFRCYNQENSCFRIKGFTQDPLSMQYYIITRYAENGDLR</sequence>
<evidence type="ECO:0000259" key="2">
    <source>
        <dbReference type="PROSITE" id="PS50011"/>
    </source>
</evidence>
<name>A0A915YVV6_9GLOM</name>
<evidence type="ECO:0000313" key="3">
    <source>
        <dbReference type="EMBL" id="CAB5347186.1"/>
    </source>
</evidence>
<gene>
    <name evidence="3" type="ORF">CHRIB12_LOCUS4353</name>
</gene>
<dbReference type="EMBL" id="CAGKOT010000006">
    <property type="protein sequence ID" value="CAB5347186.1"/>
    <property type="molecule type" value="Genomic_DNA"/>
</dbReference>
<organism evidence="3 4">
    <name type="scientific">Rhizophagus irregularis</name>
    <dbReference type="NCBI Taxonomy" id="588596"/>
    <lineage>
        <taxon>Eukaryota</taxon>
        <taxon>Fungi</taxon>
        <taxon>Fungi incertae sedis</taxon>
        <taxon>Mucoromycota</taxon>
        <taxon>Glomeromycotina</taxon>
        <taxon>Glomeromycetes</taxon>
        <taxon>Glomerales</taxon>
        <taxon>Glomeraceae</taxon>
        <taxon>Rhizophagus</taxon>
    </lineage>
</organism>
<evidence type="ECO:0000256" key="1">
    <source>
        <dbReference type="PROSITE-ProRule" id="PRU10141"/>
    </source>
</evidence>
<dbReference type="InterPro" id="IPR000719">
    <property type="entry name" value="Prot_kinase_dom"/>
</dbReference>
<reference evidence="3" key="1">
    <citation type="submission" date="2020-05" db="EMBL/GenBank/DDBJ databases">
        <authorList>
            <person name="Rincon C."/>
            <person name="Sanders R I."/>
            <person name="Robbins C."/>
            <person name="Chaturvedi A."/>
        </authorList>
    </citation>
    <scope>NUCLEOTIDE SEQUENCE</scope>
    <source>
        <strain evidence="3">CHB12</strain>
    </source>
</reference>
<dbReference type="GO" id="GO:0004672">
    <property type="term" value="F:protein kinase activity"/>
    <property type="evidence" value="ECO:0007669"/>
    <property type="project" value="InterPro"/>
</dbReference>
<dbReference type="GO" id="GO:0005524">
    <property type="term" value="F:ATP binding"/>
    <property type="evidence" value="ECO:0007669"/>
    <property type="project" value="UniProtKB-UniRule"/>
</dbReference>
<keyword evidence="1" id="KW-0547">Nucleotide-binding</keyword>
<dbReference type="InterPro" id="IPR017441">
    <property type="entry name" value="Protein_kinase_ATP_BS"/>
</dbReference>
<dbReference type="Proteomes" id="UP000684084">
    <property type="component" value="Unassembled WGS sequence"/>
</dbReference>
<dbReference type="PROSITE" id="PS00107">
    <property type="entry name" value="PROTEIN_KINASE_ATP"/>
    <property type="match status" value="1"/>
</dbReference>
<dbReference type="InterPro" id="IPR001245">
    <property type="entry name" value="Ser-Thr/Tyr_kinase_cat_dom"/>
</dbReference>
<feature type="domain" description="Protein kinase" evidence="2">
    <location>
        <begin position="34"/>
        <end position="120"/>
    </location>
</feature>
<feature type="binding site" evidence="1">
    <location>
        <position position="67"/>
    </location>
    <ligand>
        <name>ATP</name>
        <dbReference type="ChEBI" id="CHEBI:30616"/>
    </ligand>
</feature>
<dbReference type="Pfam" id="PF07714">
    <property type="entry name" value="PK_Tyr_Ser-Thr"/>
    <property type="match status" value="1"/>
</dbReference>
<comment type="caution">
    <text evidence="3">The sequence shown here is derived from an EMBL/GenBank/DDBJ whole genome shotgun (WGS) entry which is preliminary data.</text>
</comment>
<dbReference type="OrthoDB" id="2376918at2759"/>
<keyword evidence="1" id="KW-0067">ATP-binding</keyword>